<feature type="transmembrane region" description="Helical" evidence="2">
    <location>
        <begin position="71"/>
        <end position="91"/>
    </location>
</feature>
<name>A0A1J4JJK0_9EUKA</name>
<feature type="transmembrane region" description="Helical" evidence="2">
    <location>
        <begin position="149"/>
        <end position="167"/>
    </location>
</feature>
<evidence type="ECO:0000256" key="2">
    <source>
        <dbReference type="SAM" id="Phobius"/>
    </source>
</evidence>
<feature type="transmembrane region" description="Helical" evidence="2">
    <location>
        <begin position="515"/>
        <end position="535"/>
    </location>
</feature>
<evidence type="ECO:0000256" key="1">
    <source>
        <dbReference type="SAM" id="MobiDB-lite"/>
    </source>
</evidence>
<comment type="caution">
    <text evidence="3">The sequence shown here is derived from an EMBL/GenBank/DDBJ whole genome shotgun (WGS) entry which is preliminary data.</text>
</comment>
<feature type="transmembrane region" description="Helical" evidence="2">
    <location>
        <begin position="245"/>
        <end position="268"/>
    </location>
</feature>
<accession>A0A1J4JJK0</accession>
<organism evidence="3 4">
    <name type="scientific">Tritrichomonas foetus</name>
    <dbReference type="NCBI Taxonomy" id="1144522"/>
    <lineage>
        <taxon>Eukaryota</taxon>
        <taxon>Metamonada</taxon>
        <taxon>Parabasalia</taxon>
        <taxon>Tritrichomonadida</taxon>
        <taxon>Tritrichomonadidae</taxon>
        <taxon>Tritrichomonas</taxon>
    </lineage>
</organism>
<feature type="transmembrane region" description="Helical" evidence="2">
    <location>
        <begin position="280"/>
        <end position="301"/>
    </location>
</feature>
<feature type="region of interest" description="Disordered" evidence="1">
    <location>
        <begin position="631"/>
        <end position="658"/>
    </location>
</feature>
<feature type="transmembrane region" description="Helical" evidence="2">
    <location>
        <begin position="432"/>
        <end position="451"/>
    </location>
</feature>
<proteinExistence type="predicted"/>
<dbReference type="AlphaFoldDB" id="A0A1J4JJK0"/>
<dbReference type="EMBL" id="MLAK01001115">
    <property type="protein sequence ID" value="OHS97420.1"/>
    <property type="molecule type" value="Genomic_DNA"/>
</dbReference>
<dbReference type="GeneID" id="94829555"/>
<feature type="transmembrane region" description="Helical" evidence="2">
    <location>
        <begin position="457"/>
        <end position="475"/>
    </location>
</feature>
<feature type="transmembrane region" description="Helical" evidence="2">
    <location>
        <begin position="98"/>
        <end position="117"/>
    </location>
</feature>
<dbReference type="VEuPathDB" id="TrichDB:TRFO_09401"/>
<evidence type="ECO:0000313" key="3">
    <source>
        <dbReference type="EMBL" id="OHS97420.1"/>
    </source>
</evidence>
<keyword evidence="2" id="KW-1133">Transmembrane helix</keyword>
<feature type="transmembrane region" description="Helical" evidence="2">
    <location>
        <begin position="123"/>
        <end position="142"/>
    </location>
</feature>
<feature type="transmembrane region" description="Helical" evidence="2">
    <location>
        <begin position="362"/>
        <end position="384"/>
    </location>
</feature>
<sequence>MDEEDLNYYIPYKLFRVFSLFRQLLSHIRINLLPLSITVTLEIYKELKDMYEALTNMITALFNSGAGSLKAIGGAWTFGPMLLIALFAIIGNKGIEQLRHFSMVSLIGFTFACFNIFLDVSYYMLLVQIATIGFYILLAFLSKKRNWRFILDIIFSGLSLLFMIYMGKADFAAIAFMLVGGIGMGVIALYVFFALFTCCYKKICCKTIHYVEPEPVLTIINRVKSENRGFEYTDVNKVATQQVHYFFWSVLSLGCAFCVGAGVIVGLINVFDKESDNSSSLLFVYILIPLGAGLFIIFISIHCGDKCCASCCGGKHEQRSKRRGMVTRYTIKIVYIILDVLNIPLMKSVVEAFYDKTIQVSAVAQFGILSCFAQFVAIPIIYVISMRETIKLLEIAQENSPLNKESQWMKNCEHIPSSTIANFEIYKYKYRYWFFIGMFYDLINSLLSVLYERTEKIYYAVFVIHVIMLVAYCIFRPSFYFVHNVVNITSYVMQIVEDINILININGKPALMDKLPFVIFIMALPALSWIVSTFGKLYELCRSDKTEITDGEEKSYRCLGILLDDKAVDIISIWALHVMGCGVGLIMISIPVDMGMPNSKVWLGFGITETIVFCVLWVLSFWKFSSASITRQNDTKPSFNDKDDEKVDTPTLSGSHNL</sequence>
<gene>
    <name evidence="3" type="ORF">TRFO_09401</name>
</gene>
<feature type="transmembrane region" description="Helical" evidence="2">
    <location>
        <begin position="602"/>
        <end position="622"/>
    </location>
</feature>
<feature type="transmembrane region" description="Helical" evidence="2">
    <location>
        <begin position="329"/>
        <end position="350"/>
    </location>
</feature>
<feature type="transmembrane region" description="Helical" evidence="2">
    <location>
        <begin position="173"/>
        <end position="196"/>
    </location>
</feature>
<keyword evidence="2" id="KW-0472">Membrane</keyword>
<reference evidence="3" key="1">
    <citation type="submission" date="2016-10" db="EMBL/GenBank/DDBJ databases">
        <authorList>
            <person name="Benchimol M."/>
            <person name="Almeida L.G."/>
            <person name="Vasconcelos A.T."/>
            <person name="Perreira-Neves A."/>
            <person name="Rosa I.A."/>
            <person name="Tasca T."/>
            <person name="Bogo M.R."/>
            <person name="de Souza W."/>
        </authorList>
    </citation>
    <scope>NUCLEOTIDE SEQUENCE [LARGE SCALE GENOMIC DNA]</scope>
    <source>
        <strain evidence="3">K</strain>
    </source>
</reference>
<feature type="compositionally biased region" description="Basic and acidic residues" evidence="1">
    <location>
        <begin position="639"/>
        <end position="648"/>
    </location>
</feature>
<feature type="transmembrane region" description="Helical" evidence="2">
    <location>
        <begin position="571"/>
        <end position="590"/>
    </location>
</feature>
<dbReference type="Proteomes" id="UP000179807">
    <property type="component" value="Unassembled WGS sequence"/>
</dbReference>
<evidence type="ECO:0000313" key="4">
    <source>
        <dbReference type="Proteomes" id="UP000179807"/>
    </source>
</evidence>
<keyword evidence="4" id="KW-1185">Reference proteome</keyword>
<keyword evidence="2" id="KW-0812">Transmembrane</keyword>
<dbReference type="RefSeq" id="XP_068350557.1">
    <property type="nucleotide sequence ID" value="XM_068494851.1"/>
</dbReference>
<protein>
    <submittedName>
        <fullName evidence="3">Uncharacterized protein</fullName>
    </submittedName>
</protein>